<dbReference type="AlphaFoldDB" id="A0AA88MLW6"/>
<evidence type="ECO:0000256" key="1">
    <source>
        <dbReference type="SAM" id="MobiDB-lite"/>
    </source>
</evidence>
<sequence length="77" mass="8809">MDLFSLMQSIQLDDEERLSDLENAAAQRKSPAQRRRSSHKRRALTHQRAHVDVSPEPSSQSQSRKQENPRLGAGEEQ</sequence>
<comment type="caution">
    <text evidence="2">The sequence shown here is derived from an EMBL/GenBank/DDBJ whole genome shotgun (WGS) entry which is preliminary data.</text>
</comment>
<reference evidence="2" key="1">
    <citation type="submission" date="2023-08" db="EMBL/GenBank/DDBJ databases">
        <title>Pelteobagrus vachellii genome.</title>
        <authorList>
            <person name="Liu H."/>
        </authorList>
    </citation>
    <scope>NUCLEOTIDE SEQUENCE</scope>
    <source>
        <strain evidence="2">PRFRI_2022a</strain>
        <tissue evidence="2">Muscle</tissue>
    </source>
</reference>
<organism evidence="2 3">
    <name type="scientific">Tachysurus vachellii</name>
    <name type="common">Darkbarbel catfish</name>
    <name type="synonym">Pelteobagrus vachellii</name>
    <dbReference type="NCBI Taxonomy" id="175792"/>
    <lineage>
        <taxon>Eukaryota</taxon>
        <taxon>Metazoa</taxon>
        <taxon>Chordata</taxon>
        <taxon>Craniata</taxon>
        <taxon>Vertebrata</taxon>
        <taxon>Euteleostomi</taxon>
        <taxon>Actinopterygii</taxon>
        <taxon>Neopterygii</taxon>
        <taxon>Teleostei</taxon>
        <taxon>Ostariophysi</taxon>
        <taxon>Siluriformes</taxon>
        <taxon>Bagridae</taxon>
        <taxon>Tachysurus</taxon>
    </lineage>
</organism>
<evidence type="ECO:0000313" key="2">
    <source>
        <dbReference type="EMBL" id="KAK2839124.1"/>
    </source>
</evidence>
<accession>A0AA88MLW6</accession>
<protein>
    <submittedName>
        <fullName evidence="2">Uncharacterized protein</fullName>
    </submittedName>
</protein>
<name>A0AA88MLW6_TACVA</name>
<evidence type="ECO:0000313" key="3">
    <source>
        <dbReference type="Proteomes" id="UP001187315"/>
    </source>
</evidence>
<feature type="compositionally biased region" description="Basic residues" evidence="1">
    <location>
        <begin position="31"/>
        <end position="48"/>
    </location>
</feature>
<proteinExistence type="predicted"/>
<dbReference type="EMBL" id="JAVHJS010000013">
    <property type="protein sequence ID" value="KAK2839124.1"/>
    <property type="molecule type" value="Genomic_DNA"/>
</dbReference>
<keyword evidence="3" id="KW-1185">Reference proteome</keyword>
<dbReference type="Proteomes" id="UP001187315">
    <property type="component" value="Unassembled WGS sequence"/>
</dbReference>
<gene>
    <name evidence="2" type="ORF">Q7C36_013938</name>
</gene>
<feature type="region of interest" description="Disordered" evidence="1">
    <location>
        <begin position="21"/>
        <end position="77"/>
    </location>
</feature>